<evidence type="ECO:0008006" key="4">
    <source>
        <dbReference type="Google" id="ProtNLM"/>
    </source>
</evidence>
<dbReference type="RefSeq" id="WP_168239308.1">
    <property type="nucleotide sequence ID" value="NZ_CP050995.1"/>
</dbReference>
<reference evidence="2 3" key="1">
    <citation type="submission" date="2019-09" db="EMBL/GenBank/DDBJ databases">
        <title>FDA dAtabase for Regulatory Grade micrObial Sequences (FDA-ARGOS): Supporting development and validation of Infectious Disease Dx tests.</title>
        <authorList>
            <person name="Sciortino C."/>
            <person name="Tallon L."/>
            <person name="Sadzewicz L."/>
            <person name="Vavikolanu K."/>
            <person name="Mehta A."/>
            <person name="Aluvathingal J."/>
            <person name="Nadendla S."/>
            <person name="Nandy P."/>
            <person name="Geyer C."/>
            <person name="Yan Y."/>
            <person name="Sichtig H."/>
        </authorList>
    </citation>
    <scope>NUCLEOTIDE SEQUENCE [LARGE SCALE GENOMIC DNA]</scope>
    <source>
        <strain evidence="2 3">FDAARGOS_636</strain>
    </source>
</reference>
<evidence type="ECO:0000313" key="3">
    <source>
        <dbReference type="Proteomes" id="UP000501570"/>
    </source>
</evidence>
<keyword evidence="1" id="KW-0175">Coiled coil</keyword>
<dbReference type="PROSITE" id="PS51257">
    <property type="entry name" value="PROKAR_LIPOPROTEIN"/>
    <property type="match status" value="1"/>
</dbReference>
<name>A0ABX6KUR0_CHRGL</name>
<accession>A0ABX6KUR0</accession>
<gene>
    <name evidence="2" type="ORF">FOB44_17400</name>
</gene>
<proteinExistence type="predicted"/>
<feature type="coiled-coil region" evidence="1">
    <location>
        <begin position="71"/>
        <end position="98"/>
    </location>
</feature>
<dbReference type="EMBL" id="CP050995">
    <property type="protein sequence ID" value="QIY92325.1"/>
    <property type="molecule type" value="Genomic_DNA"/>
</dbReference>
<keyword evidence="3" id="KW-1185">Reference proteome</keyword>
<evidence type="ECO:0000313" key="2">
    <source>
        <dbReference type="EMBL" id="QIY92325.1"/>
    </source>
</evidence>
<organism evidence="2 3">
    <name type="scientific">Chryseobacterium gallinarum</name>
    <dbReference type="NCBI Taxonomy" id="1324352"/>
    <lineage>
        <taxon>Bacteria</taxon>
        <taxon>Pseudomonadati</taxon>
        <taxon>Bacteroidota</taxon>
        <taxon>Flavobacteriia</taxon>
        <taxon>Flavobacteriales</taxon>
        <taxon>Weeksellaceae</taxon>
        <taxon>Chryseobacterium group</taxon>
        <taxon>Chryseobacterium</taxon>
    </lineage>
</organism>
<evidence type="ECO:0000256" key="1">
    <source>
        <dbReference type="SAM" id="Coils"/>
    </source>
</evidence>
<protein>
    <recommendedName>
        <fullName evidence="4">Lipoprotein</fullName>
    </recommendedName>
</protein>
<dbReference type="Proteomes" id="UP000501570">
    <property type="component" value="Chromosome"/>
</dbReference>
<sequence length="205" mass="24376">MEKIIFTIFLILFLAISCEKEQINKRKLQYNKQNITLPKNDYQEINNNQNFKYTNEELHSKYLVNASDYQIYNADESIQQLEEESKALYEKQKKEIEEMKKGFSDLNSSYNTYQNERQLEQIKAEARRIQNDMERIKMFTVPEMPYIPDPIRLPSIDYSNDYINPNANPNKIDISGYTKSNGTYVEPHIRTAPNNTTKDNLRYPY</sequence>